<keyword evidence="1" id="KW-0472">Membrane</keyword>
<evidence type="ECO:0000256" key="1">
    <source>
        <dbReference type="SAM" id="Phobius"/>
    </source>
</evidence>
<dbReference type="AlphaFoldDB" id="A0AA44USG3"/>
<organism evidence="3 4">
    <name type="scientific">Pseudonocardia alni</name>
    <name type="common">Amycolata alni</name>
    <dbReference type="NCBI Taxonomy" id="33907"/>
    <lineage>
        <taxon>Bacteria</taxon>
        <taxon>Bacillati</taxon>
        <taxon>Actinomycetota</taxon>
        <taxon>Actinomycetes</taxon>
        <taxon>Pseudonocardiales</taxon>
        <taxon>Pseudonocardiaceae</taxon>
        <taxon>Pseudonocardia</taxon>
    </lineage>
</organism>
<dbReference type="InterPro" id="IPR012867">
    <property type="entry name" value="DUF1648"/>
</dbReference>
<feature type="transmembrane region" description="Helical" evidence="1">
    <location>
        <begin position="111"/>
        <end position="129"/>
    </location>
</feature>
<evidence type="ECO:0000313" key="4">
    <source>
        <dbReference type="Proteomes" id="UP000232453"/>
    </source>
</evidence>
<proteinExistence type="predicted"/>
<gene>
    <name evidence="3" type="ORF">ATL51_4194</name>
</gene>
<name>A0AA44USG3_PSEA5</name>
<protein>
    <recommendedName>
        <fullName evidence="2">DUF1648 domain-containing protein</fullName>
    </recommendedName>
</protein>
<keyword evidence="1" id="KW-0812">Transmembrane</keyword>
<feature type="transmembrane region" description="Helical" evidence="1">
    <location>
        <begin position="141"/>
        <end position="161"/>
    </location>
</feature>
<comment type="caution">
    <text evidence="3">The sequence shown here is derived from an EMBL/GenBank/DDBJ whole genome shotgun (WGS) entry which is preliminary data.</text>
</comment>
<dbReference type="EMBL" id="PHUJ01000003">
    <property type="protein sequence ID" value="PKB32463.1"/>
    <property type="molecule type" value="Genomic_DNA"/>
</dbReference>
<feature type="domain" description="DUF1648" evidence="2">
    <location>
        <begin position="17"/>
        <end position="55"/>
    </location>
</feature>
<dbReference type="Proteomes" id="UP000232453">
    <property type="component" value="Unassembled WGS sequence"/>
</dbReference>
<reference evidence="3 4" key="1">
    <citation type="submission" date="2017-11" db="EMBL/GenBank/DDBJ databases">
        <title>Sequencing the genomes of 1000 actinobacteria strains.</title>
        <authorList>
            <person name="Klenk H.-P."/>
        </authorList>
    </citation>
    <scope>NUCLEOTIDE SEQUENCE [LARGE SCALE GENOMIC DNA]</scope>
    <source>
        <strain evidence="3 4">DSM 44104</strain>
    </source>
</reference>
<evidence type="ECO:0000259" key="2">
    <source>
        <dbReference type="Pfam" id="PF07853"/>
    </source>
</evidence>
<accession>A0AA44USG3</accession>
<sequence>MIRAVRPWFPLLAGSVFYAFALVWAAGELPEDRVPLHFDPTGVPTAFGSRAWFLTLGTLFGLLVAGIGAGLYRLVATGSLARVSVPHRDYWTAPQRIGRLRHMLAEDMGRTFGATLFLLTVVPVTAVYATRTDPPRLPVGAVWVVLALLVAGIVGYCVYLARYRYRPA</sequence>
<keyword evidence="1" id="KW-1133">Transmembrane helix</keyword>
<feature type="transmembrane region" description="Helical" evidence="1">
    <location>
        <begin position="49"/>
        <end position="72"/>
    </location>
</feature>
<evidence type="ECO:0000313" key="3">
    <source>
        <dbReference type="EMBL" id="PKB32463.1"/>
    </source>
</evidence>
<dbReference type="Pfam" id="PF07853">
    <property type="entry name" value="DUF1648"/>
    <property type="match status" value="1"/>
</dbReference>